<dbReference type="SUPFAM" id="SSF48726">
    <property type="entry name" value="Immunoglobulin"/>
    <property type="match status" value="2"/>
</dbReference>
<keyword evidence="5 12" id="KW-1133">Transmembrane helix</keyword>
<evidence type="ECO:0000256" key="11">
    <source>
        <dbReference type="SAM" id="MobiDB-lite"/>
    </source>
</evidence>
<comment type="subcellular location">
    <subcellularLocation>
        <location evidence="1">Cell membrane</location>
        <topology evidence="1">Single-pass type I membrane protein</topology>
    </subcellularLocation>
</comment>
<keyword evidence="8" id="KW-0675">Receptor</keyword>
<keyword evidence="10" id="KW-0393">Immunoglobulin domain</keyword>
<evidence type="ECO:0000256" key="10">
    <source>
        <dbReference type="ARBA" id="ARBA00023319"/>
    </source>
</evidence>
<dbReference type="PANTHER" id="PTHR25466">
    <property type="entry name" value="T-LYMPHOCYTE ACTIVATION ANTIGEN"/>
    <property type="match status" value="1"/>
</dbReference>
<accession>A0ABQ8MW28</accession>
<sequence>MIADGFTLRGPSGPLVAPLGSSVVLPCSVDQLLSVEGLEVEWRRTDSDTLVHLFQDGESRAESQHHNYQDRAHFFTEEIQRRNFSLRLDNLTAEDEGHYKCNAYIQQESGETVVEIKDVERLLVSGSSHSISASVGEDVTLSCSVDSHITPEDFEEVSWKKTDEDENILVLVFQNNETLSDSSDERYRDRVEFFTAEIPKGNFSLRLKSVRTEDKGVYMCKVFAGDLSANTTVIVEQMGFSVLHIMVLILCIAASGSALLLCCLIYCRSQNDALAVIFGKLSERICVIIGFLAELSFDILPSLQFILVFYAFGSASGVKRTGFPTFVPVYLFGSVVLVLLNAGVLMTELILKTVHGKGALGDLRIVVFSSECLCLLPLLILLTIQQTNPKRATRRNPYGRKRSQTREESVQEKLKVMCNDKQDLTRSQMQTSHSSFAVNAARNNQTPDSRSQQDQSPQTAAGSDEPPATGSNQNTESHEMKALMKTEDQEAGSN</sequence>
<feature type="transmembrane region" description="Helical" evidence="12">
    <location>
        <begin position="363"/>
        <end position="384"/>
    </location>
</feature>
<keyword evidence="15" id="KW-1185">Reference proteome</keyword>
<evidence type="ECO:0000256" key="9">
    <source>
        <dbReference type="ARBA" id="ARBA00023180"/>
    </source>
</evidence>
<feature type="domain" description="Ig-like" evidence="13">
    <location>
        <begin position="120"/>
        <end position="236"/>
    </location>
</feature>
<dbReference type="InterPro" id="IPR051713">
    <property type="entry name" value="T-cell_Activation_Regulation"/>
</dbReference>
<name>A0ABQ8MW28_LABRO</name>
<keyword evidence="2" id="KW-1003">Cell membrane</keyword>
<evidence type="ECO:0000259" key="13">
    <source>
        <dbReference type="PROSITE" id="PS50835"/>
    </source>
</evidence>
<evidence type="ECO:0000256" key="5">
    <source>
        <dbReference type="ARBA" id="ARBA00022989"/>
    </source>
</evidence>
<dbReference type="Proteomes" id="UP000830375">
    <property type="component" value="Unassembled WGS sequence"/>
</dbReference>
<feature type="region of interest" description="Disordered" evidence="11">
    <location>
        <begin position="442"/>
        <end position="494"/>
    </location>
</feature>
<dbReference type="PANTHER" id="PTHR25466:SF14">
    <property type="entry name" value="BUTYROPHILIN SUBFAMILY 2 MEMBER A2-LIKE-RELATED"/>
    <property type="match status" value="1"/>
</dbReference>
<keyword evidence="9" id="KW-0325">Glycoprotein</keyword>
<evidence type="ECO:0000256" key="1">
    <source>
        <dbReference type="ARBA" id="ARBA00004251"/>
    </source>
</evidence>
<organism evidence="14 15">
    <name type="scientific">Labeo rohita</name>
    <name type="common">Indian major carp</name>
    <name type="synonym">Cyprinus rohita</name>
    <dbReference type="NCBI Taxonomy" id="84645"/>
    <lineage>
        <taxon>Eukaryota</taxon>
        <taxon>Metazoa</taxon>
        <taxon>Chordata</taxon>
        <taxon>Craniata</taxon>
        <taxon>Vertebrata</taxon>
        <taxon>Euteleostomi</taxon>
        <taxon>Actinopterygii</taxon>
        <taxon>Neopterygii</taxon>
        <taxon>Teleostei</taxon>
        <taxon>Ostariophysi</taxon>
        <taxon>Cypriniformes</taxon>
        <taxon>Cyprinidae</taxon>
        <taxon>Labeoninae</taxon>
        <taxon>Labeonini</taxon>
        <taxon>Labeo</taxon>
    </lineage>
</organism>
<evidence type="ECO:0000313" key="14">
    <source>
        <dbReference type="EMBL" id="KAI2666796.1"/>
    </source>
</evidence>
<dbReference type="SMART" id="SM00408">
    <property type="entry name" value="IGc2"/>
    <property type="match status" value="2"/>
</dbReference>
<feature type="transmembrane region" description="Helical" evidence="12">
    <location>
        <begin position="330"/>
        <end position="351"/>
    </location>
</feature>
<evidence type="ECO:0000256" key="6">
    <source>
        <dbReference type="ARBA" id="ARBA00023136"/>
    </source>
</evidence>
<dbReference type="SMART" id="SM00409">
    <property type="entry name" value="IG"/>
    <property type="match status" value="2"/>
</dbReference>
<dbReference type="InterPro" id="IPR013783">
    <property type="entry name" value="Ig-like_fold"/>
</dbReference>
<feature type="region of interest" description="Disordered" evidence="11">
    <location>
        <begin position="391"/>
        <end position="412"/>
    </location>
</feature>
<dbReference type="Gene3D" id="2.60.40.10">
    <property type="entry name" value="Immunoglobulins"/>
    <property type="match status" value="2"/>
</dbReference>
<keyword evidence="7" id="KW-1015">Disulfide bond</keyword>
<evidence type="ECO:0000256" key="8">
    <source>
        <dbReference type="ARBA" id="ARBA00023170"/>
    </source>
</evidence>
<feature type="domain" description="Ig-like" evidence="13">
    <location>
        <begin position="20"/>
        <end position="117"/>
    </location>
</feature>
<dbReference type="EMBL" id="JACTAM010000003">
    <property type="protein sequence ID" value="KAI2666796.1"/>
    <property type="molecule type" value="Genomic_DNA"/>
</dbReference>
<evidence type="ECO:0000256" key="2">
    <source>
        <dbReference type="ARBA" id="ARBA00022475"/>
    </source>
</evidence>
<dbReference type="InterPro" id="IPR003598">
    <property type="entry name" value="Ig_sub2"/>
</dbReference>
<comment type="caution">
    <text evidence="14">The sequence shown here is derived from an EMBL/GenBank/DDBJ whole genome shotgun (WGS) entry which is preliminary data.</text>
</comment>
<feature type="compositionally biased region" description="Basic residues" evidence="11">
    <location>
        <begin position="391"/>
        <end position="403"/>
    </location>
</feature>
<dbReference type="InterPro" id="IPR007110">
    <property type="entry name" value="Ig-like_dom"/>
</dbReference>
<reference evidence="14 15" key="1">
    <citation type="submission" date="2022-01" db="EMBL/GenBank/DDBJ databases">
        <title>A high-quality chromosome-level genome assembly of rohu carp, Labeo rohita.</title>
        <authorList>
            <person name="Arick M.A. II"/>
            <person name="Hsu C.-Y."/>
            <person name="Magbanua Z."/>
            <person name="Pechanova O."/>
            <person name="Grover C."/>
            <person name="Miller E."/>
            <person name="Thrash A."/>
            <person name="Ezzel L."/>
            <person name="Alam S."/>
            <person name="Benzie J."/>
            <person name="Hamilton M."/>
            <person name="Karsi A."/>
            <person name="Lawrence M.L."/>
            <person name="Peterson D.G."/>
        </authorList>
    </citation>
    <scope>NUCLEOTIDE SEQUENCE [LARGE SCALE GENOMIC DNA]</scope>
    <source>
        <strain evidence="15">BAU-BD-2019</strain>
        <tissue evidence="14">Blood</tissue>
    </source>
</reference>
<dbReference type="SMART" id="SM00406">
    <property type="entry name" value="IGv"/>
    <property type="match status" value="2"/>
</dbReference>
<evidence type="ECO:0000256" key="7">
    <source>
        <dbReference type="ARBA" id="ARBA00023157"/>
    </source>
</evidence>
<feature type="transmembrane region" description="Helical" evidence="12">
    <location>
        <begin position="242"/>
        <end position="266"/>
    </location>
</feature>
<keyword evidence="3 12" id="KW-0812">Transmembrane</keyword>
<evidence type="ECO:0000313" key="15">
    <source>
        <dbReference type="Proteomes" id="UP000830375"/>
    </source>
</evidence>
<dbReference type="InterPro" id="IPR036179">
    <property type="entry name" value="Ig-like_dom_sf"/>
</dbReference>
<dbReference type="InterPro" id="IPR013106">
    <property type="entry name" value="Ig_V-set"/>
</dbReference>
<keyword evidence="4" id="KW-0732">Signal</keyword>
<dbReference type="Pfam" id="PF07686">
    <property type="entry name" value="V-set"/>
    <property type="match status" value="2"/>
</dbReference>
<proteinExistence type="predicted"/>
<evidence type="ECO:0000256" key="3">
    <source>
        <dbReference type="ARBA" id="ARBA00022692"/>
    </source>
</evidence>
<dbReference type="InterPro" id="IPR003599">
    <property type="entry name" value="Ig_sub"/>
</dbReference>
<evidence type="ECO:0000256" key="4">
    <source>
        <dbReference type="ARBA" id="ARBA00022729"/>
    </source>
</evidence>
<evidence type="ECO:0000256" key="12">
    <source>
        <dbReference type="SAM" id="Phobius"/>
    </source>
</evidence>
<feature type="compositionally biased region" description="Low complexity" evidence="11">
    <location>
        <begin position="445"/>
        <end position="459"/>
    </location>
</feature>
<protein>
    <submittedName>
        <fullName evidence="14">Butyrophilin-like protein 10</fullName>
    </submittedName>
</protein>
<feature type="compositionally biased region" description="Basic and acidic residues" evidence="11">
    <location>
        <begin position="476"/>
        <end position="488"/>
    </location>
</feature>
<dbReference type="PROSITE" id="PS50835">
    <property type="entry name" value="IG_LIKE"/>
    <property type="match status" value="2"/>
</dbReference>
<gene>
    <name evidence="14" type="ORF">H4Q32_026496</name>
</gene>
<keyword evidence="6 12" id="KW-0472">Membrane</keyword>